<proteinExistence type="predicted"/>
<dbReference type="EMBL" id="JBBYAK010000002">
    <property type="protein sequence ID" value="MEL3959386.1"/>
    <property type="molecule type" value="Genomic_DNA"/>
</dbReference>
<dbReference type="Proteomes" id="UP001459714">
    <property type="component" value="Unassembled WGS sequence"/>
</dbReference>
<dbReference type="RefSeq" id="WP_342021024.1">
    <property type="nucleotide sequence ID" value="NZ_JBBYAK010000002.1"/>
</dbReference>
<accession>A0ABU9K507</accession>
<gene>
    <name evidence="1" type="ORF">NST17_19730</name>
</gene>
<comment type="caution">
    <text evidence="1">The sequence shown here is derived from an EMBL/GenBank/DDBJ whole genome shotgun (WGS) entry which is preliminary data.</text>
</comment>
<name>A0ABU9K507_9BACI</name>
<evidence type="ECO:0000313" key="2">
    <source>
        <dbReference type="Proteomes" id="UP001459714"/>
    </source>
</evidence>
<protein>
    <submittedName>
        <fullName evidence="1">Uncharacterized protein</fullName>
    </submittedName>
</protein>
<organism evidence="1 2">
    <name type="scientific">Caldifermentibacillus hisashii</name>
    <dbReference type="NCBI Taxonomy" id="996558"/>
    <lineage>
        <taxon>Bacteria</taxon>
        <taxon>Bacillati</taxon>
        <taxon>Bacillota</taxon>
        <taxon>Bacilli</taxon>
        <taxon>Bacillales</taxon>
        <taxon>Bacillaceae</taxon>
        <taxon>Caldifermentibacillus</taxon>
    </lineage>
</organism>
<sequence>MIDDPILKRRKDESLKDYEFRICDNKDKYGLSWDSVAEILNSERGETWGESKYRKWYVAFKDGIEYTAKKNINSNEILNELELKKIELLEERKKLQTVRTEYNKIAREKSRRDLLFEYVREGFERLDEIEPVVKLSYSNPEQEHLLSFGDIHFGKQFKSLNNVYSEEITYNRMDSIIADTVKYLDKNNISYLNVLNLADSIEGMTLRISQMQSLQSGFVDQVIKFSRYYAKWIRELSKYTYVNLHHLEQSNHTELRPFNSSRSEYPAEDMERIIGMYIQDTLQGHDRININLHKGGIAEFDLLGYNFIALHGHQLKGKRNAIKDLSFHRRKFYDYCFVGHWHNLDISTIGEGLTNNIQTIQVPSVMGSDDYADQLLSGAKAGALITTFTKDKGLTDIHNIILN</sequence>
<keyword evidence="2" id="KW-1185">Reference proteome</keyword>
<evidence type="ECO:0000313" key="1">
    <source>
        <dbReference type="EMBL" id="MEL3959386.1"/>
    </source>
</evidence>
<reference evidence="1 2" key="1">
    <citation type="submission" date="2024-03" db="EMBL/GenBank/DDBJ databases">
        <title>Bacilli Hybrid Assemblies.</title>
        <authorList>
            <person name="Kovac J."/>
        </authorList>
    </citation>
    <scope>NUCLEOTIDE SEQUENCE [LARGE SCALE GENOMIC DNA]</scope>
    <source>
        <strain evidence="1 2">FSL M8-0022</strain>
    </source>
</reference>